<comment type="caution">
    <text evidence="7">The sequence shown here is derived from an EMBL/GenBank/DDBJ whole genome shotgun (WGS) entry which is preliminary data.</text>
</comment>
<dbReference type="Gene3D" id="3.50.50.60">
    <property type="entry name" value="FAD/NAD(P)-binding domain"/>
    <property type="match status" value="1"/>
</dbReference>
<dbReference type="InterPro" id="IPR002938">
    <property type="entry name" value="FAD-bd"/>
</dbReference>
<dbReference type="EMBL" id="BHVY01000006">
    <property type="protein sequence ID" value="GIJ90345.1"/>
    <property type="molecule type" value="Genomic_DNA"/>
</dbReference>
<dbReference type="InterPro" id="IPR050562">
    <property type="entry name" value="FAD_mOase_fung"/>
</dbReference>
<protein>
    <recommendedName>
        <fullName evidence="6">FAD-binding domain-containing protein</fullName>
    </recommendedName>
</protein>
<dbReference type="InterPro" id="IPR036188">
    <property type="entry name" value="FAD/NAD-bd_sf"/>
</dbReference>
<dbReference type="Pfam" id="PF01494">
    <property type="entry name" value="FAD_binding_3"/>
    <property type="match status" value="1"/>
</dbReference>
<dbReference type="AlphaFoldDB" id="A0A9P3BJ95"/>
<comment type="similarity">
    <text evidence="1">Belongs to the paxM FAD-dependent monooxygenase family.</text>
</comment>
<organism evidence="7 8">
    <name type="scientific">Aspergillus pseudoviridinutans</name>
    <dbReference type="NCBI Taxonomy" id="1517512"/>
    <lineage>
        <taxon>Eukaryota</taxon>
        <taxon>Fungi</taxon>
        <taxon>Dikarya</taxon>
        <taxon>Ascomycota</taxon>
        <taxon>Pezizomycotina</taxon>
        <taxon>Eurotiomycetes</taxon>
        <taxon>Eurotiomycetidae</taxon>
        <taxon>Eurotiales</taxon>
        <taxon>Aspergillaceae</taxon>
        <taxon>Aspergillus</taxon>
        <taxon>Aspergillus subgen. Fumigati</taxon>
    </lineage>
</organism>
<evidence type="ECO:0000313" key="7">
    <source>
        <dbReference type="EMBL" id="GIJ90345.1"/>
    </source>
</evidence>
<accession>A0A9P3BJ95</accession>
<keyword evidence="8" id="KW-1185">Reference proteome</keyword>
<feature type="domain" description="FAD-binding" evidence="6">
    <location>
        <begin position="13"/>
        <end position="353"/>
    </location>
</feature>
<proteinExistence type="inferred from homology"/>
<dbReference type="PRINTS" id="PR00420">
    <property type="entry name" value="RNGMNOXGNASE"/>
</dbReference>
<evidence type="ECO:0000256" key="5">
    <source>
        <dbReference type="SAM" id="Phobius"/>
    </source>
</evidence>
<gene>
    <name evidence="7" type="ORF">Asppvi_009299</name>
</gene>
<evidence type="ECO:0000256" key="3">
    <source>
        <dbReference type="ARBA" id="ARBA00022827"/>
    </source>
</evidence>
<evidence type="ECO:0000256" key="4">
    <source>
        <dbReference type="ARBA" id="ARBA00023002"/>
    </source>
</evidence>
<dbReference type="OrthoDB" id="2431938at2759"/>
<dbReference type="GeneID" id="67007909"/>
<keyword evidence="3" id="KW-0274">FAD</keyword>
<evidence type="ECO:0000259" key="6">
    <source>
        <dbReference type="Pfam" id="PF01494"/>
    </source>
</evidence>
<feature type="transmembrane region" description="Helical" evidence="5">
    <location>
        <begin position="465"/>
        <end position="487"/>
    </location>
</feature>
<evidence type="ECO:0000256" key="2">
    <source>
        <dbReference type="ARBA" id="ARBA00022630"/>
    </source>
</evidence>
<keyword evidence="4" id="KW-0560">Oxidoreductase</keyword>
<dbReference type="PANTHER" id="PTHR47356:SF2">
    <property type="entry name" value="FAD-BINDING DOMAIN-CONTAINING PROTEIN-RELATED"/>
    <property type="match status" value="1"/>
</dbReference>
<dbReference type="PANTHER" id="PTHR47356">
    <property type="entry name" value="FAD-DEPENDENT MONOOXYGENASE ASQG-RELATED"/>
    <property type="match status" value="1"/>
</dbReference>
<dbReference type="GO" id="GO:0004497">
    <property type="term" value="F:monooxygenase activity"/>
    <property type="evidence" value="ECO:0007669"/>
    <property type="project" value="InterPro"/>
</dbReference>
<keyword evidence="5" id="KW-0472">Membrane</keyword>
<evidence type="ECO:0000256" key="1">
    <source>
        <dbReference type="ARBA" id="ARBA00007992"/>
    </source>
</evidence>
<dbReference type="RefSeq" id="XP_043161091.1">
    <property type="nucleotide sequence ID" value="XM_043305156.1"/>
</dbReference>
<reference evidence="7 8" key="1">
    <citation type="submission" date="2018-10" db="EMBL/GenBank/DDBJ databases">
        <title>Pan-genome distribution and transcriptional activeness of fungal secondary metabolism genes in Aspergillus section Fumigati.</title>
        <authorList>
            <person name="Takahashi H."/>
            <person name="Umemura M."/>
            <person name="Ninomiya A."/>
            <person name="Kusuya Y."/>
            <person name="Urayama S."/>
            <person name="Shimizu M."/>
            <person name="Watanabe A."/>
            <person name="Kamei K."/>
            <person name="Yaguchi T."/>
            <person name="Hagiwara D."/>
        </authorList>
    </citation>
    <scope>NUCLEOTIDE SEQUENCE [LARGE SCALE GENOMIC DNA]</scope>
    <source>
        <strain evidence="7 8">IFM 55266</strain>
    </source>
</reference>
<sequence>MTSPSLSPNDRFRVVIVGAGVAGLTLAHALDLAGIDYVLVDKGVVAPPWGISITLHPHACRILHQINCFEAVSAQCTTMELFCLRGPDGKVYHEQRFFEAIGKRTGYTTLTLERRALLRTLYDKLRDKSRVIERCRVQDIQERDGKVHVLMADGSKQTGDLVVGTDGVHSVVRELMWKRANEVIPHFISAAEKRYKTDQAAIVTSYNALIAMCPMQPGLGLSNMHCVSNDKFSFLILCQPDTIYFVAHCKLPGGRQTRWPNRERYTQADIDELATKLADYPLSESLLFGELWEKRTRAHLVSLEEGVLEHWFFGRTVLAGDSVHKVTPNAAFGGATAMESAVDLANSIHRAVTAHPNKTPSDVEIRDTLQGYENSRRDRVKDIYRVSWMLTRLQAYDGWLSYIAQRWVLPLIGLDFVAKNVAQTCSEAPKLEYVFVDEDRGSLGWKDSKPAAKRSEMLMAPKSQLVPYFPLLFGAVVMFSSVAFVFMV</sequence>
<dbReference type="GO" id="GO:0071949">
    <property type="term" value="F:FAD binding"/>
    <property type="evidence" value="ECO:0007669"/>
    <property type="project" value="InterPro"/>
</dbReference>
<keyword evidence="5" id="KW-0812">Transmembrane</keyword>
<keyword evidence="5" id="KW-1133">Transmembrane helix</keyword>
<keyword evidence="2" id="KW-0285">Flavoprotein</keyword>
<dbReference type="SUPFAM" id="SSF51905">
    <property type="entry name" value="FAD/NAD(P)-binding domain"/>
    <property type="match status" value="1"/>
</dbReference>
<name>A0A9P3BJ95_9EURO</name>
<dbReference type="Proteomes" id="UP001043456">
    <property type="component" value="Unassembled WGS sequence"/>
</dbReference>
<evidence type="ECO:0000313" key="8">
    <source>
        <dbReference type="Proteomes" id="UP001043456"/>
    </source>
</evidence>